<comment type="caution">
    <text evidence="1">Lacks conserved residue(s) required for the propagation of feature annotation.</text>
</comment>
<feature type="transmembrane region" description="Helical" evidence="2">
    <location>
        <begin position="21"/>
        <end position="42"/>
    </location>
</feature>
<dbReference type="PROSITE" id="PS50110">
    <property type="entry name" value="RESPONSE_REGULATORY"/>
    <property type="match status" value="1"/>
</dbReference>
<dbReference type="SUPFAM" id="SSF52172">
    <property type="entry name" value="CheY-like"/>
    <property type="match status" value="1"/>
</dbReference>
<comment type="caution">
    <text evidence="4">The sequence shown here is derived from an EMBL/GenBank/DDBJ whole genome shotgun (WGS) entry which is preliminary data.</text>
</comment>
<name>A0A7C0VBB2_UNCW3</name>
<accession>A0A7C0VBB2</accession>
<dbReference type="InterPro" id="IPR011006">
    <property type="entry name" value="CheY-like_superfamily"/>
</dbReference>
<dbReference type="EMBL" id="DQWE01000345">
    <property type="protein sequence ID" value="HDI83576.1"/>
    <property type="molecule type" value="Genomic_DNA"/>
</dbReference>
<keyword evidence="2" id="KW-1133">Transmembrane helix</keyword>
<dbReference type="InterPro" id="IPR001789">
    <property type="entry name" value="Sig_transdc_resp-reg_receiver"/>
</dbReference>
<keyword evidence="2" id="KW-0472">Membrane</keyword>
<feature type="domain" description="Response regulatory" evidence="3">
    <location>
        <begin position="1"/>
        <end position="80"/>
    </location>
</feature>
<dbReference type="Gene3D" id="6.10.250.690">
    <property type="match status" value="1"/>
</dbReference>
<dbReference type="Proteomes" id="UP000885847">
    <property type="component" value="Unassembled WGS sequence"/>
</dbReference>
<evidence type="ECO:0000256" key="1">
    <source>
        <dbReference type="PROSITE-ProRule" id="PRU00169"/>
    </source>
</evidence>
<reference evidence="4" key="1">
    <citation type="journal article" date="2020" name="mSystems">
        <title>Genome- and Community-Level Interaction Insights into Carbon Utilization and Element Cycling Functions of Hydrothermarchaeota in Hydrothermal Sediment.</title>
        <authorList>
            <person name="Zhou Z."/>
            <person name="Liu Y."/>
            <person name="Xu W."/>
            <person name="Pan J."/>
            <person name="Luo Z.H."/>
            <person name="Li M."/>
        </authorList>
    </citation>
    <scope>NUCLEOTIDE SEQUENCE [LARGE SCALE GENOMIC DNA]</scope>
    <source>
        <strain evidence="4">HyVt-102</strain>
    </source>
</reference>
<sequence>MRMYDYKGNGKLFSLIQGYRFIYPSIIHIMVNYLQISSILMLTTKSELENELKGFDLGVDDFMPKPFLPERLLARVRALLKRYYT</sequence>
<gene>
    <name evidence="4" type="ORF">ENF18_07295</name>
</gene>
<dbReference type="GO" id="GO:0000160">
    <property type="term" value="P:phosphorelay signal transduction system"/>
    <property type="evidence" value="ECO:0007669"/>
    <property type="project" value="InterPro"/>
</dbReference>
<protein>
    <submittedName>
        <fullName evidence="4">Response regulator transcription factor</fullName>
    </submittedName>
</protein>
<evidence type="ECO:0000259" key="3">
    <source>
        <dbReference type="PROSITE" id="PS50110"/>
    </source>
</evidence>
<keyword evidence="2" id="KW-0812">Transmembrane</keyword>
<proteinExistence type="predicted"/>
<organism evidence="4">
    <name type="scientific">candidate division WOR-3 bacterium</name>
    <dbReference type="NCBI Taxonomy" id="2052148"/>
    <lineage>
        <taxon>Bacteria</taxon>
        <taxon>Bacteria division WOR-3</taxon>
    </lineage>
</organism>
<evidence type="ECO:0000313" key="4">
    <source>
        <dbReference type="EMBL" id="HDI83576.1"/>
    </source>
</evidence>
<dbReference type="AlphaFoldDB" id="A0A7C0VBB2"/>
<evidence type="ECO:0000256" key="2">
    <source>
        <dbReference type="SAM" id="Phobius"/>
    </source>
</evidence>